<keyword evidence="1" id="KW-0732">Signal</keyword>
<accession>A0A1G8GG08</accession>
<dbReference type="AlphaFoldDB" id="A0A1G8GG08"/>
<dbReference type="Proteomes" id="UP000198606">
    <property type="component" value="Unassembled WGS sequence"/>
</dbReference>
<gene>
    <name evidence="2" type="ORF">SAMN05216588_10930</name>
</gene>
<evidence type="ECO:0000313" key="3">
    <source>
        <dbReference type="Proteomes" id="UP000198606"/>
    </source>
</evidence>
<evidence type="ECO:0000313" key="2">
    <source>
        <dbReference type="EMBL" id="SDH93295.1"/>
    </source>
</evidence>
<evidence type="ECO:0008006" key="4">
    <source>
        <dbReference type="Google" id="ProtNLM"/>
    </source>
</evidence>
<feature type="chain" id="PRO_5011586113" description="DUF2845 domain-containing protein" evidence="1">
    <location>
        <begin position="23"/>
        <end position="102"/>
    </location>
</feature>
<evidence type="ECO:0000256" key="1">
    <source>
        <dbReference type="SAM" id="SignalP"/>
    </source>
</evidence>
<dbReference type="InterPro" id="IPR021268">
    <property type="entry name" value="DUF2845"/>
</dbReference>
<organism evidence="2 3">
    <name type="scientific">Phytopseudomonas flavescens</name>
    <dbReference type="NCBI Taxonomy" id="29435"/>
    <lineage>
        <taxon>Bacteria</taxon>
        <taxon>Pseudomonadati</taxon>
        <taxon>Pseudomonadota</taxon>
        <taxon>Gammaproteobacteria</taxon>
        <taxon>Pseudomonadales</taxon>
        <taxon>Pseudomonadaceae</taxon>
        <taxon>Phytopseudomonas</taxon>
    </lineage>
</organism>
<sequence>MTMIKTLISCTLLMLLAGIANASTWRCGSALASTGDSTAEVQSKCGEPNNRAFIGYKDQTDSYGFTHEVQIEEWNYGPRNGMNYFLRFEGNRLNRIDSKRGD</sequence>
<dbReference type="EMBL" id="FNDG01000009">
    <property type="protein sequence ID" value="SDH93295.1"/>
    <property type="molecule type" value="Genomic_DNA"/>
</dbReference>
<feature type="signal peptide" evidence="1">
    <location>
        <begin position="1"/>
        <end position="22"/>
    </location>
</feature>
<dbReference type="STRING" id="29435.SAMN05216588_10930"/>
<name>A0A1G8GG08_9GAMM</name>
<protein>
    <recommendedName>
        <fullName evidence="4">DUF2845 domain-containing protein</fullName>
    </recommendedName>
</protein>
<reference evidence="2 3" key="1">
    <citation type="submission" date="2016-10" db="EMBL/GenBank/DDBJ databases">
        <authorList>
            <person name="de Groot N.N."/>
        </authorList>
    </citation>
    <scope>NUCLEOTIDE SEQUENCE [LARGE SCALE GENOMIC DNA]</scope>
    <source>
        <strain evidence="2 3">LMG 18387</strain>
    </source>
</reference>
<dbReference type="Pfam" id="PF11006">
    <property type="entry name" value="DUF2845"/>
    <property type="match status" value="1"/>
</dbReference>
<proteinExistence type="predicted"/>